<dbReference type="GO" id="GO:0005737">
    <property type="term" value="C:cytoplasm"/>
    <property type="evidence" value="ECO:0007669"/>
    <property type="project" value="TreeGrafter"/>
</dbReference>
<evidence type="ECO:0000256" key="3">
    <source>
        <dbReference type="ARBA" id="ARBA00022964"/>
    </source>
</evidence>
<evidence type="ECO:0000256" key="5">
    <source>
        <dbReference type="ARBA" id="ARBA00023004"/>
    </source>
</evidence>
<keyword evidence="4" id="KW-0560">Oxidoreductase</keyword>
<dbReference type="InterPro" id="IPR003819">
    <property type="entry name" value="TauD/TfdA-like"/>
</dbReference>
<keyword evidence="3" id="KW-0223">Dioxygenase</keyword>
<evidence type="ECO:0000256" key="2">
    <source>
        <dbReference type="ARBA" id="ARBA00022723"/>
    </source>
</evidence>
<keyword evidence="8" id="KW-1185">Reference proteome</keyword>
<dbReference type="PANTHER" id="PTHR30468">
    <property type="entry name" value="ALPHA-KETOGLUTARATE-DEPENDENT SULFONATE DIOXYGENASE"/>
    <property type="match status" value="1"/>
</dbReference>
<sequence length="285" mass="32098">MILDIRPCNAPLGAEITGIDLGRPIDEATFRHIDQAYAQYGVIFFRDQHITPEQHLAFTMRFGELDPSPHTPYALPGYPDILRVTNIQEQGRNIGLADAGLTWHTDMSWREIPPRGSTLYAIEVPEQNGQVLGDTVFASAAAAYETLSDAMRAHLDGLTAIHQYAAKHAYRAKVSISDRSDLERTYPDVHHPVVRTHPISGRRCLYVVPGECTGIAGMPDDEALPLLQTLAERIVRPEFQYRHQWQVGDLVMWDNCLVQHLAIRDYALPQRRLMHRTTIAGTPTF</sequence>
<keyword evidence="5" id="KW-0408">Iron</keyword>
<dbReference type="PANTHER" id="PTHR30468:SF1">
    <property type="entry name" value="ALPHA-KETOGLUTARATE-DEPENDENT SULFONATE DIOXYGENASE"/>
    <property type="match status" value="1"/>
</dbReference>
<evidence type="ECO:0000313" key="8">
    <source>
        <dbReference type="Proteomes" id="UP000019141"/>
    </source>
</evidence>
<dbReference type="GO" id="GO:0046872">
    <property type="term" value="F:metal ion binding"/>
    <property type="evidence" value="ECO:0007669"/>
    <property type="project" value="UniProtKB-KW"/>
</dbReference>
<keyword evidence="2" id="KW-0479">Metal-binding</keyword>
<dbReference type="EMBL" id="AZHW01001058">
    <property type="protein sequence ID" value="ETW94503.1"/>
    <property type="molecule type" value="Genomic_DNA"/>
</dbReference>
<gene>
    <name evidence="7" type="ORF">ETSY1_34555</name>
</gene>
<feature type="domain" description="TauD/TfdA-like" evidence="6">
    <location>
        <begin position="5"/>
        <end position="278"/>
    </location>
</feature>
<dbReference type="SUPFAM" id="SSF51197">
    <property type="entry name" value="Clavaminate synthase-like"/>
    <property type="match status" value="1"/>
</dbReference>
<evidence type="ECO:0000313" key="7">
    <source>
        <dbReference type="EMBL" id="ETW94503.1"/>
    </source>
</evidence>
<dbReference type="InterPro" id="IPR051323">
    <property type="entry name" value="AtsK-like"/>
</dbReference>
<dbReference type="GO" id="GO:0000908">
    <property type="term" value="F:taurine dioxygenase activity"/>
    <property type="evidence" value="ECO:0007669"/>
    <property type="project" value="TreeGrafter"/>
</dbReference>
<accession>W4L8T3</accession>
<protein>
    <recommendedName>
        <fullName evidence="6">TauD/TfdA-like domain-containing protein</fullName>
    </recommendedName>
</protein>
<reference evidence="7 8" key="1">
    <citation type="journal article" date="2014" name="Nature">
        <title>An environmental bacterial taxon with a large and distinct metabolic repertoire.</title>
        <authorList>
            <person name="Wilson M.C."/>
            <person name="Mori T."/>
            <person name="Ruckert C."/>
            <person name="Uria A.R."/>
            <person name="Helf M.J."/>
            <person name="Takada K."/>
            <person name="Gernert C."/>
            <person name="Steffens U.A."/>
            <person name="Heycke N."/>
            <person name="Schmitt S."/>
            <person name="Rinke C."/>
            <person name="Helfrich E.J."/>
            <person name="Brachmann A.O."/>
            <person name="Gurgui C."/>
            <person name="Wakimoto T."/>
            <person name="Kracht M."/>
            <person name="Crusemann M."/>
            <person name="Hentschel U."/>
            <person name="Abe I."/>
            <person name="Matsunaga S."/>
            <person name="Kalinowski J."/>
            <person name="Takeyama H."/>
            <person name="Piel J."/>
        </authorList>
    </citation>
    <scope>NUCLEOTIDE SEQUENCE [LARGE SCALE GENOMIC DNA]</scope>
    <source>
        <strain evidence="8">TSY1</strain>
    </source>
</reference>
<dbReference type="Pfam" id="PF02668">
    <property type="entry name" value="TauD"/>
    <property type="match status" value="1"/>
</dbReference>
<dbReference type="Gene3D" id="3.60.130.10">
    <property type="entry name" value="Clavaminate synthase-like"/>
    <property type="match status" value="1"/>
</dbReference>
<comment type="similarity">
    <text evidence="1">Belongs to the TfdA dioxygenase family.</text>
</comment>
<dbReference type="GO" id="GO:0006790">
    <property type="term" value="P:sulfur compound metabolic process"/>
    <property type="evidence" value="ECO:0007669"/>
    <property type="project" value="TreeGrafter"/>
</dbReference>
<evidence type="ECO:0000256" key="1">
    <source>
        <dbReference type="ARBA" id="ARBA00005896"/>
    </source>
</evidence>
<name>W4L8T3_ENTF1</name>
<comment type="caution">
    <text evidence="7">The sequence shown here is derived from an EMBL/GenBank/DDBJ whole genome shotgun (WGS) entry which is preliminary data.</text>
</comment>
<dbReference type="Proteomes" id="UP000019141">
    <property type="component" value="Unassembled WGS sequence"/>
</dbReference>
<evidence type="ECO:0000259" key="6">
    <source>
        <dbReference type="Pfam" id="PF02668"/>
    </source>
</evidence>
<proteinExistence type="inferred from homology"/>
<dbReference type="HOGENOM" id="CLU_036005_2_1_7"/>
<dbReference type="InterPro" id="IPR042098">
    <property type="entry name" value="TauD-like_sf"/>
</dbReference>
<organism evidence="7 8">
    <name type="scientific">Entotheonella factor</name>
    <dbReference type="NCBI Taxonomy" id="1429438"/>
    <lineage>
        <taxon>Bacteria</taxon>
        <taxon>Pseudomonadati</taxon>
        <taxon>Nitrospinota/Tectimicrobiota group</taxon>
        <taxon>Candidatus Tectimicrobiota</taxon>
        <taxon>Candidatus Entotheonellia</taxon>
        <taxon>Candidatus Entotheonellales</taxon>
        <taxon>Candidatus Entotheonellaceae</taxon>
        <taxon>Candidatus Entotheonella</taxon>
    </lineage>
</organism>
<evidence type="ECO:0000256" key="4">
    <source>
        <dbReference type="ARBA" id="ARBA00023002"/>
    </source>
</evidence>
<dbReference type="AlphaFoldDB" id="W4L8T3"/>